<proteinExistence type="predicted"/>
<comment type="caution">
    <text evidence="1">The sequence shown here is derived from an EMBL/GenBank/DDBJ whole genome shotgun (WGS) entry which is preliminary data.</text>
</comment>
<dbReference type="Proteomes" id="UP001515480">
    <property type="component" value="Unassembled WGS sequence"/>
</dbReference>
<keyword evidence="2" id="KW-1185">Reference proteome</keyword>
<evidence type="ECO:0000313" key="2">
    <source>
        <dbReference type="Proteomes" id="UP001515480"/>
    </source>
</evidence>
<name>A0AB34JI34_PRYPA</name>
<gene>
    <name evidence="1" type="ORF">AB1Y20_022477</name>
</gene>
<protein>
    <submittedName>
        <fullName evidence="1">Uncharacterized protein</fullName>
    </submittedName>
</protein>
<dbReference type="AlphaFoldDB" id="A0AB34JI34"/>
<reference evidence="1 2" key="1">
    <citation type="journal article" date="2024" name="Science">
        <title>Giant polyketide synthase enzymes in the biosynthesis of giant marine polyether toxins.</title>
        <authorList>
            <person name="Fallon T.R."/>
            <person name="Shende V.V."/>
            <person name="Wierzbicki I.H."/>
            <person name="Pendleton A.L."/>
            <person name="Watervoot N.F."/>
            <person name="Auber R.P."/>
            <person name="Gonzalez D.J."/>
            <person name="Wisecaver J.H."/>
            <person name="Moore B.S."/>
        </authorList>
    </citation>
    <scope>NUCLEOTIDE SEQUENCE [LARGE SCALE GENOMIC DNA]</scope>
    <source>
        <strain evidence="1 2">12B1</strain>
    </source>
</reference>
<accession>A0AB34JI34</accession>
<organism evidence="1 2">
    <name type="scientific">Prymnesium parvum</name>
    <name type="common">Toxic golden alga</name>
    <dbReference type="NCBI Taxonomy" id="97485"/>
    <lineage>
        <taxon>Eukaryota</taxon>
        <taxon>Haptista</taxon>
        <taxon>Haptophyta</taxon>
        <taxon>Prymnesiophyceae</taxon>
        <taxon>Prymnesiales</taxon>
        <taxon>Prymnesiaceae</taxon>
        <taxon>Prymnesium</taxon>
    </lineage>
</organism>
<dbReference type="EMBL" id="JBGBPQ010000008">
    <property type="protein sequence ID" value="KAL1520917.1"/>
    <property type="molecule type" value="Genomic_DNA"/>
</dbReference>
<sequence>MICPSHLLSSPRATEPLQAAQLRLNHRFTHLIHAPSTAPPSALTELEACRLSNSERERAPILPSDRARSLTAVLQQQIAFAKAISAGCPASSLPPHCSIGDWPSCAYQEGLPLHLRQPLLRYAAFAPVGEPSHLVVALRLLSARNHTLLVVGESTAAEVITHGHCELARHNASDLSSVMQLAHPHGQVRPEDGIESRLRALNASLEQVISAGGGMVLLSVGVHFNLLYREKYAAYLRQVLPALDRFARRCRKCISLVRTPNVQHFPPTGAVGTSTFQMSSAKFSSAYPCKALRTRDFNTKTGHSTAELLPECWRTADLTLTIDELGLRHLLVVDSGRTMEWRWKSHHGNAIRTTVNNRSKGVVDCTHNCVSPFLYEPLWWAIRLVASSYDDVESFGRM</sequence>
<evidence type="ECO:0000313" key="1">
    <source>
        <dbReference type="EMBL" id="KAL1520917.1"/>
    </source>
</evidence>